<evidence type="ECO:0000313" key="8">
    <source>
        <dbReference type="EMBL" id="GAA3803975.1"/>
    </source>
</evidence>
<dbReference type="InterPro" id="IPR011766">
    <property type="entry name" value="TPP_enzyme_TPP-bd"/>
</dbReference>
<dbReference type="Gene3D" id="3.40.50.970">
    <property type="match status" value="2"/>
</dbReference>
<evidence type="ECO:0000313" key="9">
    <source>
        <dbReference type="Proteomes" id="UP001500888"/>
    </source>
</evidence>
<keyword evidence="9" id="KW-1185">Reference proteome</keyword>
<evidence type="ECO:0000259" key="7">
    <source>
        <dbReference type="Pfam" id="PF02776"/>
    </source>
</evidence>
<dbReference type="InterPro" id="IPR045229">
    <property type="entry name" value="TPP_enz"/>
</dbReference>
<dbReference type="RefSeq" id="WP_344938071.1">
    <property type="nucleotide sequence ID" value="NZ_BAAAZR010000004.1"/>
</dbReference>
<feature type="domain" description="Thiamine pyrophosphate enzyme TPP-binding" evidence="6">
    <location>
        <begin position="422"/>
        <end position="556"/>
    </location>
</feature>
<dbReference type="InterPro" id="IPR029035">
    <property type="entry name" value="DHS-like_NAD/FAD-binding_dom"/>
</dbReference>
<dbReference type="SUPFAM" id="SSF52467">
    <property type="entry name" value="DHS-like NAD/FAD-binding domain"/>
    <property type="match status" value="1"/>
</dbReference>
<comment type="similarity">
    <text evidence="1 3">Belongs to the TPP enzyme family.</text>
</comment>
<sequence>MTCPTGGAAPAEVFAGTGAGALVAALTRHGVDTVFGIPGTHNLALYQELDRAGVRCVTPRHEQGAGYAADGYARASGRPGLAVTTTGPAALNAATALAQAYSDSVPVLLISPGVPAAHPRQGRGYLHESKDQSRALDALCAWSHRVTSLGEIPAAVARAFASFGEGRPRPVHIEIPVDLLDAEGAVRFGPRFRQPPRVPGPAALDEAAAVLAAARRPGVVAGGGCHGAGPLVVRLAELLGAPIVTTANGKGTVPESHPLSLGATMHLAAVRDWLAGCDVVLALATELAPSDLWVDDFRLNGTLIRADIDPGQMYGDHVAGVPVVGDVGEALRGLLARLAPAVPTRDRDVRREPPTGGEGEPPRAAEARSRDAEPWRARDTELKRLTHRWAGQLEALREALPPETIVAADNSMMCYYGALGGLPMDPPGRFLFPTGYGTLGFALPAAIGAAVARPGAPVAVLAGDGAFQFSVQELATAVELGLSLPIVVSLNGGYGEIRAEMAERGMPPVGVDLHGPDLVMLARAYGARGVAAGTPAELGQAVREAVRAPVPTVIVVKENQ</sequence>
<evidence type="ECO:0000256" key="4">
    <source>
        <dbReference type="SAM" id="MobiDB-lite"/>
    </source>
</evidence>
<gene>
    <name evidence="8" type="ORF">GCM10022226_24720</name>
</gene>
<dbReference type="EMBL" id="BAAAZR010000004">
    <property type="protein sequence ID" value="GAA3803975.1"/>
    <property type="molecule type" value="Genomic_DNA"/>
</dbReference>
<dbReference type="InterPro" id="IPR012001">
    <property type="entry name" value="Thiamin_PyroP_enz_TPP-bd_dom"/>
</dbReference>
<dbReference type="InterPro" id="IPR029061">
    <property type="entry name" value="THDP-binding"/>
</dbReference>
<dbReference type="CDD" id="cd00568">
    <property type="entry name" value="TPP_enzymes"/>
    <property type="match status" value="1"/>
</dbReference>
<feature type="region of interest" description="Disordered" evidence="4">
    <location>
        <begin position="345"/>
        <end position="376"/>
    </location>
</feature>
<protein>
    <submittedName>
        <fullName evidence="8">5-guanidino-2-oxopentanoate decarboxylase</fullName>
    </submittedName>
</protein>
<name>A0ABP7HXD3_9ACTN</name>
<comment type="caution">
    <text evidence="8">The sequence shown here is derived from an EMBL/GenBank/DDBJ whole genome shotgun (WGS) entry which is preliminary data.</text>
</comment>
<dbReference type="PANTHER" id="PTHR18968:SF167">
    <property type="entry name" value="ACETOLACTATE SYNTHASE LARGE SUBUNIT ILVB2-RELATED"/>
    <property type="match status" value="1"/>
</dbReference>
<dbReference type="Pfam" id="PF02776">
    <property type="entry name" value="TPP_enzyme_N"/>
    <property type="match status" value="1"/>
</dbReference>
<dbReference type="Proteomes" id="UP001500888">
    <property type="component" value="Unassembled WGS sequence"/>
</dbReference>
<dbReference type="InterPro" id="IPR012000">
    <property type="entry name" value="Thiamin_PyroP_enz_cen_dom"/>
</dbReference>
<dbReference type="PANTHER" id="PTHR18968">
    <property type="entry name" value="THIAMINE PYROPHOSPHATE ENZYMES"/>
    <property type="match status" value="1"/>
</dbReference>
<evidence type="ECO:0000256" key="2">
    <source>
        <dbReference type="ARBA" id="ARBA00023052"/>
    </source>
</evidence>
<evidence type="ECO:0000259" key="6">
    <source>
        <dbReference type="Pfam" id="PF02775"/>
    </source>
</evidence>
<dbReference type="Gene3D" id="3.40.50.1220">
    <property type="entry name" value="TPP-binding domain"/>
    <property type="match status" value="1"/>
</dbReference>
<reference evidence="9" key="1">
    <citation type="journal article" date="2019" name="Int. J. Syst. Evol. Microbiol.">
        <title>The Global Catalogue of Microorganisms (GCM) 10K type strain sequencing project: providing services to taxonomists for standard genome sequencing and annotation.</title>
        <authorList>
            <consortium name="The Broad Institute Genomics Platform"/>
            <consortium name="The Broad Institute Genome Sequencing Center for Infectious Disease"/>
            <person name="Wu L."/>
            <person name="Ma J."/>
        </authorList>
    </citation>
    <scope>NUCLEOTIDE SEQUENCE [LARGE SCALE GENOMIC DNA]</scope>
    <source>
        <strain evidence="9">JCM 16908</strain>
    </source>
</reference>
<dbReference type="NCBIfam" id="NF005712">
    <property type="entry name" value="PRK07524.1"/>
    <property type="match status" value="1"/>
</dbReference>
<dbReference type="CDD" id="cd07035">
    <property type="entry name" value="TPP_PYR_POX_like"/>
    <property type="match status" value="1"/>
</dbReference>
<dbReference type="SUPFAM" id="SSF52518">
    <property type="entry name" value="Thiamin diphosphate-binding fold (THDP-binding)"/>
    <property type="match status" value="2"/>
</dbReference>
<organism evidence="8 9">
    <name type="scientific">Sphaerisporangium flaviroseum</name>
    <dbReference type="NCBI Taxonomy" id="509199"/>
    <lineage>
        <taxon>Bacteria</taxon>
        <taxon>Bacillati</taxon>
        <taxon>Actinomycetota</taxon>
        <taxon>Actinomycetes</taxon>
        <taxon>Streptosporangiales</taxon>
        <taxon>Streptosporangiaceae</taxon>
        <taxon>Sphaerisporangium</taxon>
    </lineage>
</organism>
<proteinExistence type="inferred from homology"/>
<feature type="compositionally biased region" description="Basic and acidic residues" evidence="4">
    <location>
        <begin position="360"/>
        <end position="376"/>
    </location>
</feature>
<feature type="domain" description="Thiamine pyrophosphate enzyme central" evidence="5">
    <location>
        <begin position="204"/>
        <end position="334"/>
    </location>
</feature>
<dbReference type="Pfam" id="PF00205">
    <property type="entry name" value="TPP_enzyme_M"/>
    <property type="match status" value="1"/>
</dbReference>
<dbReference type="Pfam" id="PF02775">
    <property type="entry name" value="TPP_enzyme_C"/>
    <property type="match status" value="1"/>
</dbReference>
<accession>A0ABP7HXD3</accession>
<evidence type="ECO:0000256" key="1">
    <source>
        <dbReference type="ARBA" id="ARBA00007812"/>
    </source>
</evidence>
<keyword evidence="2 3" id="KW-0786">Thiamine pyrophosphate</keyword>
<evidence type="ECO:0000259" key="5">
    <source>
        <dbReference type="Pfam" id="PF00205"/>
    </source>
</evidence>
<feature type="domain" description="Thiamine pyrophosphate enzyme N-terminal TPP-binding" evidence="7">
    <location>
        <begin position="17"/>
        <end position="133"/>
    </location>
</feature>
<evidence type="ECO:0000256" key="3">
    <source>
        <dbReference type="RuleBase" id="RU362132"/>
    </source>
</evidence>